<gene>
    <name evidence="1" type="ORF">P879_02061</name>
</gene>
<accession>A0A8T0DWR5</accession>
<evidence type="ECO:0000313" key="2">
    <source>
        <dbReference type="Proteomes" id="UP000699462"/>
    </source>
</evidence>
<proteinExistence type="predicted"/>
<dbReference type="Proteomes" id="UP000699462">
    <property type="component" value="Unassembled WGS sequence"/>
</dbReference>
<reference evidence="1 2" key="1">
    <citation type="submission" date="2019-07" db="EMBL/GenBank/DDBJ databases">
        <title>Annotation for the trematode Paragonimus westermani.</title>
        <authorList>
            <person name="Choi Y.-J."/>
        </authorList>
    </citation>
    <scope>NUCLEOTIDE SEQUENCE [LARGE SCALE GENOMIC DNA]</scope>
    <source>
        <strain evidence="1">180907_Pwestermani</strain>
    </source>
</reference>
<keyword evidence="2" id="KW-1185">Reference proteome</keyword>
<dbReference type="AlphaFoldDB" id="A0A8T0DWR5"/>
<sequence length="45" mass="4652">MPACGGKDCICCNGCKSGGKCTCQPNSCQCKSCKCGCHCCQTECH</sequence>
<comment type="caution">
    <text evidence="1">The sequence shown here is derived from an EMBL/GenBank/DDBJ whole genome shotgun (WGS) entry which is preliminary data.</text>
</comment>
<dbReference type="EMBL" id="JTDF01000206">
    <property type="protein sequence ID" value="KAF8572030.1"/>
    <property type="molecule type" value="Genomic_DNA"/>
</dbReference>
<evidence type="ECO:0000313" key="1">
    <source>
        <dbReference type="EMBL" id="KAF8572030.1"/>
    </source>
</evidence>
<protein>
    <recommendedName>
        <fullName evidence="3">Metallothionein</fullName>
    </recommendedName>
</protein>
<evidence type="ECO:0008006" key="3">
    <source>
        <dbReference type="Google" id="ProtNLM"/>
    </source>
</evidence>
<organism evidence="1 2">
    <name type="scientific">Paragonimus westermani</name>
    <dbReference type="NCBI Taxonomy" id="34504"/>
    <lineage>
        <taxon>Eukaryota</taxon>
        <taxon>Metazoa</taxon>
        <taxon>Spiralia</taxon>
        <taxon>Lophotrochozoa</taxon>
        <taxon>Platyhelminthes</taxon>
        <taxon>Trematoda</taxon>
        <taxon>Digenea</taxon>
        <taxon>Plagiorchiida</taxon>
        <taxon>Troglotremata</taxon>
        <taxon>Troglotrematidae</taxon>
        <taxon>Paragonimus</taxon>
    </lineage>
</organism>
<name>A0A8T0DWR5_9TREM</name>